<sequence length="83" mass="9364">MLTRDYVERELSHIEKMVALLERDAQAGRAAMPYAMRVSRPSYWRERIDALLTIPGMPCHLTKLCHALLAKIAGIESRNGAAK</sequence>
<dbReference type="EMBL" id="LOTQ01000009">
    <property type="protein sequence ID" value="KVA10639.1"/>
    <property type="molecule type" value="Genomic_DNA"/>
</dbReference>
<protein>
    <submittedName>
        <fullName evidence="1">Uncharacterized protein</fullName>
    </submittedName>
</protein>
<dbReference type="Proteomes" id="UP000056450">
    <property type="component" value="Unassembled WGS sequence"/>
</dbReference>
<evidence type="ECO:0000313" key="1">
    <source>
        <dbReference type="EMBL" id="KVA10639.1"/>
    </source>
</evidence>
<reference evidence="1 2" key="1">
    <citation type="submission" date="2015-11" db="EMBL/GenBank/DDBJ databases">
        <title>Expanding the genomic diversity of Burkholderia species for the development of highly accurate diagnostics.</title>
        <authorList>
            <person name="Sahl J."/>
            <person name="Keim P."/>
            <person name="Wagner D."/>
        </authorList>
    </citation>
    <scope>NUCLEOTIDE SEQUENCE [LARGE SCALE GENOMIC DNA]</scope>
    <source>
        <strain evidence="1 2">RF32-BP12</strain>
    </source>
</reference>
<proteinExistence type="predicted"/>
<accession>A0AAP1G8L4</accession>
<name>A0AAP1G8L4_9BURK</name>
<evidence type="ECO:0000313" key="2">
    <source>
        <dbReference type="Proteomes" id="UP000056450"/>
    </source>
</evidence>
<comment type="caution">
    <text evidence="1">The sequence shown here is derived from an EMBL/GenBank/DDBJ whole genome shotgun (WGS) entry which is preliminary data.</text>
</comment>
<dbReference type="RefSeq" id="WP_038571585.1">
    <property type="nucleotide sequence ID" value="NZ_LOTQ01000009.1"/>
</dbReference>
<organism evidence="1 2">
    <name type="scientific">Burkholderia latens</name>
    <dbReference type="NCBI Taxonomy" id="488446"/>
    <lineage>
        <taxon>Bacteria</taxon>
        <taxon>Pseudomonadati</taxon>
        <taxon>Pseudomonadota</taxon>
        <taxon>Betaproteobacteria</taxon>
        <taxon>Burkholderiales</taxon>
        <taxon>Burkholderiaceae</taxon>
        <taxon>Burkholderia</taxon>
        <taxon>Burkholderia cepacia complex</taxon>
    </lineage>
</organism>
<dbReference type="AlphaFoldDB" id="A0AAP1G8L4"/>
<gene>
    <name evidence="1" type="ORF">WI41_10680</name>
</gene>